<dbReference type="PANTHER" id="PTHR11010:SF117">
    <property type="entry name" value="SERINE PROTEASE 16"/>
    <property type="match status" value="1"/>
</dbReference>
<dbReference type="AlphaFoldDB" id="A8B7A3"/>
<keyword evidence="5" id="KW-0325">Glycoprotein</keyword>
<organism evidence="6 7">
    <name type="scientific">Giardia intestinalis (strain ATCC 50803 / WB clone C6)</name>
    <name type="common">Giardia lamblia</name>
    <dbReference type="NCBI Taxonomy" id="184922"/>
    <lineage>
        <taxon>Eukaryota</taxon>
        <taxon>Metamonada</taxon>
        <taxon>Diplomonadida</taxon>
        <taxon>Hexamitidae</taxon>
        <taxon>Giardiinae</taxon>
        <taxon>Giardia</taxon>
    </lineage>
</organism>
<dbReference type="GO" id="GO:0006508">
    <property type="term" value="P:proteolysis"/>
    <property type="evidence" value="ECO:0007669"/>
    <property type="project" value="UniProtKB-KW"/>
</dbReference>
<dbReference type="VEuPathDB" id="GiardiaDB:GL50803_10843"/>
<reference evidence="6 7" key="1">
    <citation type="journal article" date="2007" name="Science">
        <title>Genomic minimalism in the early diverging intestinal parasite Giardia lamblia.</title>
        <authorList>
            <person name="Morrison H.G."/>
            <person name="McArthur A.G."/>
            <person name="Gillin F.D."/>
            <person name="Aley S.B."/>
            <person name="Adam R.D."/>
            <person name="Olsen G.J."/>
            <person name="Best A.A."/>
            <person name="Cande W.Z."/>
            <person name="Chen F."/>
            <person name="Cipriano M.J."/>
            <person name="Davids B.J."/>
            <person name="Dawson S.C."/>
            <person name="Elmendorf H.G."/>
            <person name="Hehl A.B."/>
            <person name="Holder M.E."/>
            <person name="Huse S.M."/>
            <person name="Kim U.U."/>
            <person name="Lasek-Nesselquist E."/>
            <person name="Manning G."/>
            <person name="Nigam A."/>
            <person name="Nixon J.E."/>
            <person name="Palm D."/>
            <person name="Passamaneck N.E."/>
            <person name="Prabhu A."/>
            <person name="Reich C.I."/>
            <person name="Reiner D.S."/>
            <person name="Samuelson J."/>
            <person name="Svard S.G."/>
            <person name="Sogin M.L."/>
        </authorList>
    </citation>
    <scope>NUCLEOTIDE SEQUENCE [LARGE SCALE GENOMIC DNA]</scope>
    <source>
        <strain evidence="6 7">WB C6</strain>
    </source>
</reference>
<keyword evidence="3" id="KW-0732">Signal</keyword>
<keyword evidence="4" id="KW-0378">Hydrolase</keyword>
<dbReference type="Gene3D" id="1.20.120.980">
    <property type="entry name" value="Serine carboxypeptidase S28, SKS domain"/>
    <property type="match status" value="1"/>
</dbReference>
<dbReference type="InterPro" id="IPR008758">
    <property type="entry name" value="Peptidase_S28"/>
</dbReference>
<evidence type="ECO:0000256" key="1">
    <source>
        <dbReference type="ARBA" id="ARBA00011079"/>
    </source>
</evidence>
<dbReference type="HOGENOM" id="CLU_020959_3_1_1"/>
<name>A8B7A3_GIAIC</name>
<keyword evidence="2" id="KW-0645">Protease</keyword>
<comment type="caution">
    <text evidence="6">The sequence shown here is derived from an EMBL/GenBank/DDBJ whole genome shotgun (WGS) entry which is preliminary data.</text>
</comment>
<dbReference type="GeneID" id="5702101"/>
<accession>A8B7A3</accession>
<sequence>MISLLFIFLLGSISKKPLSRVSSIFTRSLDTDLSPDGSPVPLKAPKPVRVQHYPGELWFREQHVDHFDSTNTKKWSQRYYYNDTYYKAGGPVFLMIGGEGPATPRDVGDYFSIDYFAKNMNGLKVALEHRFYGASFPSTNSANLSLLRSDQALADIATFLAYLKREYNLPEGTKIVAVGGSYSGNLAAWARIQFPFIIDAAISSSGPYLAQTDYPEYLQHIDSQVRKYGGDRCMDIISAAHKDAEYLLSHDKATLATIFKLKEESIYNSTGYDKASFMSAMGAPSGVVQYAKHDGYYNTTKDGDIKQMCKAIEASYDSYDTGESYQDLKAYASWLLDYYGGSMEEIDLSFDGYIKAIQDTSIDSEFAVDRSWLWQTCVEFGYYQTSSPAAGFGTMITLDYFLEMCYKAYFAPGATPPGAPSFTRSQSDDLVNKAVRFTNVYYGARNIKMSNIYITNGHVDPWSELSYREGETWSTGHHLHNGSTTSYIPNGSHCTDLYTSWSINDSLRATQLEFLRSALGFS</sequence>
<evidence type="ECO:0000256" key="3">
    <source>
        <dbReference type="ARBA" id="ARBA00022729"/>
    </source>
</evidence>
<dbReference type="EMBL" id="AACB03000005">
    <property type="protein sequence ID" value="KAE8301746.1"/>
    <property type="molecule type" value="Genomic_DNA"/>
</dbReference>
<comment type="similarity">
    <text evidence="1">Belongs to the peptidase S28 family.</text>
</comment>
<gene>
    <name evidence="6" type="ORF">GL50803_0010843</name>
</gene>
<evidence type="ECO:0000256" key="2">
    <source>
        <dbReference type="ARBA" id="ARBA00022670"/>
    </source>
</evidence>
<dbReference type="PANTHER" id="PTHR11010">
    <property type="entry name" value="PROTEASE S28 PRO-X CARBOXYPEPTIDASE-RELATED"/>
    <property type="match status" value="1"/>
</dbReference>
<dbReference type="SUPFAM" id="SSF53474">
    <property type="entry name" value="alpha/beta-Hydrolases"/>
    <property type="match status" value="1"/>
</dbReference>
<dbReference type="KEGG" id="gla:GL50803_0010843"/>
<dbReference type="InterPro" id="IPR029058">
    <property type="entry name" value="AB_hydrolase_fold"/>
</dbReference>
<dbReference type="GO" id="GO:0008239">
    <property type="term" value="F:dipeptidyl-peptidase activity"/>
    <property type="evidence" value="ECO:0000318"/>
    <property type="project" value="GO_Central"/>
</dbReference>
<dbReference type="GO" id="GO:0004180">
    <property type="term" value="F:carboxypeptidase activity"/>
    <property type="evidence" value="ECO:0007669"/>
    <property type="project" value="UniProtKB-KW"/>
</dbReference>
<dbReference type="OMA" id="MRQWYHQ"/>
<keyword evidence="7" id="KW-1185">Reference proteome</keyword>
<dbReference type="Pfam" id="PF05577">
    <property type="entry name" value="Peptidase_S28"/>
    <property type="match status" value="1"/>
</dbReference>
<evidence type="ECO:0000313" key="6">
    <source>
        <dbReference type="EMBL" id="KAE8301746.1"/>
    </source>
</evidence>
<proteinExistence type="inferred from homology"/>
<dbReference type="GO" id="GO:0070008">
    <property type="term" value="F:serine-type exopeptidase activity"/>
    <property type="evidence" value="ECO:0007669"/>
    <property type="project" value="InterPro"/>
</dbReference>
<dbReference type="Proteomes" id="UP000001548">
    <property type="component" value="Unassembled WGS sequence"/>
</dbReference>
<evidence type="ECO:0000313" key="7">
    <source>
        <dbReference type="Proteomes" id="UP000001548"/>
    </source>
</evidence>
<dbReference type="RefSeq" id="XP_001709180.1">
    <property type="nucleotide sequence ID" value="XM_001709128.1"/>
</dbReference>
<protein>
    <submittedName>
        <fullName evidence="6">Serine carboxypeptidase</fullName>
    </submittedName>
</protein>
<dbReference type="Gene3D" id="3.40.50.1820">
    <property type="entry name" value="alpha/beta hydrolase"/>
    <property type="match status" value="1"/>
</dbReference>
<keyword evidence="6" id="KW-0121">Carboxypeptidase</keyword>
<dbReference type="ESTHER" id="giaic-a8b7a3">
    <property type="family name" value="Prolylcarboxypeptidase"/>
</dbReference>
<dbReference type="InterPro" id="IPR042269">
    <property type="entry name" value="Ser_carbopepase_S28_SKS"/>
</dbReference>
<evidence type="ECO:0000256" key="4">
    <source>
        <dbReference type="ARBA" id="ARBA00022801"/>
    </source>
</evidence>
<evidence type="ECO:0000256" key="5">
    <source>
        <dbReference type="ARBA" id="ARBA00023180"/>
    </source>
</evidence>